<dbReference type="GO" id="GO:0043171">
    <property type="term" value="P:peptide catabolic process"/>
    <property type="evidence" value="ECO:0007669"/>
    <property type="project" value="TreeGrafter"/>
</dbReference>
<dbReference type="Gene3D" id="1.10.390.10">
    <property type="entry name" value="Neutral Protease Domain 2"/>
    <property type="match status" value="1"/>
</dbReference>
<evidence type="ECO:0000256" key="4">
    <source>
        <dbReference type="ARBA" id="ARBA00022801"/>
    </source>
</evidence>
<dbReference type="InterPro" id="IPR042097">
    <property type="entry name" value="Aminopeptidase_N-like_N_sf"/>
</dbReference>
<dbReference type="EMBL" id="CP059268">
    <property type="protein sequence ID" value="QLQ78926.1"/>
    <property type="molecule type" value="Genomic_DNA"/>
</dbReference>
<dbReference type="GO" id="GO:0008270">
    <property type="term" value="F:zinc ion binding"/>
    <property type="evidence" value="ECO:0007669"/>
    <property type="project" value="InterPro"/>
</dbReference>
<dbReference type="PANTHER" id="PTHR11533:SF299">
    <property type="entry name" value="AMINOPEPTIDASE"/>
    <property type="match status" value="1"/>
</dbReference>
<dbReference type="GO" id="GO:0005737">
    <property type="term" value="C:cytoplasm"/>
    <property type="evidence" value="ECO:0007669"/>
    <property type="project" value="TreeGrafter"/>
</dbReference>
<dbReference type="CDD" id="cd09601">
    <property type="entry name" value="M1_APN-Q_like"/>
    <property type="match status" value="1"/>
</dbReference>
<reference evidence="12 13" key="1">
    <citation type="submission" date="2020-06" db="EMBL/GenBank/DDBJ databases">
        <title>The yeast mating-type switching endonuclease HO is a domesticated member of an unorthodox homing genetic element family.</title>
        <authorList>
            <person name="Coughlan A.Y."/>
            <person name="Lombardi L."/>
            <person name="Braun-Galleani S."/>
            <person name="Martos A.R."/>
            <person name="Galeote V."/>
            <person name="Bigey F."/>
            <person name="Dequin S."/>
            <person name="Byrne K.P."/>
            <person name="Wolfe K.H."/>
        </authorList>
    </citation>
    <scope>NUCLEOTIDE SEQUENCE [LARGE SCALE GENOMIC DNA]</scope>
    <source>
        <strain evidence="12 13">CBS2947</strain>
    </source>
</reference>
<dbReference type="Gene3D" id="2.60.40.1910">
    <property type="match status" value="1"/>
</dbReference>
<evidence type="ECO:0000259" key="11">
    <source>
        <dbReference type="Pfam" id="PF17900"/>
    </source>
</evidence>
<feature type="domain" description="Aminopeptidase N-like N-terminal" evidence="11">
    <location>
        <begin position="14"/>
        <end position="209"/>
    </location>
</feature>
<dbReference type="PRINTS" id="PR00756">
    <property type="entry name" value="ALADIPTASE"/>
</dbReference>
<evidence type="ECO:0000256" key="2">
    <source>
        <dbReference type="ARBA" id="ARBA00022670"/>
    </source>
</evidence>
<keyword evidence="5 8" id="KW-0862">Zinc</keyword>
<dbReference type="Pfam" id="PF17900">
    <property type="entry name" value="Peptidase_M1_N"/>
    <property type="match status" value="1"/>
</dbReference>
<feature type="domain" description="Peptidase M1 membrane alanine aminopeptidase" evidence="10">
    <location>
        <begin position="249"/>
        <end position="474"/>
    </location>
</feature>
<dbReference type="InterPro" id="IPR027268">
    <property type="entry name" value="Peptidase_M4/M1_CTD_sf"/>
</dbReference>
<keyword evidence="4" id="KW-0378">Hydrolase</keyword>
<evidence type="ECO:0000256" key="1">
    <source>
        <dbReference type="ARBA" id="ARBA00010136"/>
    </source>
</evidence>
<evidence type="ECO:0000256" key="6">
    <source>
        <dbReference type="ARBA" id="ARBA00023049"/>
    </source>
</evidence>
<evidence type="ECO:0000256" key="9">
    <source>
        <dbReference type="PIRSR" id="PIRSR634016-4"/>
    </source>
</evidence>
<dbReference type="PANTHER" id="PTHR11533">
    <property type="entry name" value="PROTEASE M1 ZINC METALLOPROTEASE"/>
    <property type="match status" value="1"/>
</dbReference>
<keyword evidence="13" id="KW-1185">Reference proteome</keyword>
<feature type="site" description="Transition state stabilizer" evidence="9">
    <location>
        <position position="415"/>
    </location>
</feature>
<feature type="binding site" evidence="8">
    <location>
        <position position="326"/>
    </location>
    <ligand>
        <name>Zn(2+)</name>
        <dbReference type="ChEBI" id="CHEBI:29105"/>
        <note>catalytic</note>
    </ligand>
</feature>
<evidence type="ECO:0000256" key="8">
    <source>
        <dbReference type="PIRSR" id="PIRSR634016-3"/>
    </source>
</evidence>
<sequence length="699" mass="79214">MSRSELLHLLCPIVPIHYDIQLEIDPVKVNFKGKETITLKKNGNTGTEVVERFSLHCKDVVILSAGFREGKRVLVEYDKVREMVTFILEEPVSVRESELLYFEIQYVGKIGTVRTRQDTTRGVFKTNFMNQDTGLSDNFIIATHCQPSFARCVFPCVDEPSVKTTFQLVVRTLSKFKVISNTGQASSVVDENGLQKTVSFKVTPLMSTSVFGFAIGDFEHSASVAVLPRSSRKLPIGIYSPMNVNDGSYCLDIVQKYLPLLEDYTNTDYPLDKLDFILLPFLTDMAMENFGMICVQMDHLLLPASLLADSSTRMQVEQLVVHELVHQWMGNYVSFESWEFLWFNEAFATWCACSLLEANGDLTGYWISDEYLVNQVEKVMRVDAEIGTPSIAKISKEASVKKPSQTHDLFDPHSYMKGIAILRSLEVCIGEKLFKSALGTLFQDQRFHKKCVKPIDIFVGMGTVLKSENVAHFFTSLTQTPGLPVVSVQVTRKDDEVVTHLVQHRLLTSKHSDLEDVPYHIPLFIQLPDGQLDKKHVLMTDRTATLDYPIVVCNHLSQGYYRVSYESSECYEELIRQIAAGKLSPINLLKIFRDLSFFIDNHAKEIHFVGLFLLLKHLGSNEMDLIKNPEYWPALGEGLHILQSVKLKGLKYTTVDGEILDYRANVLKTLANKINRTRSKACEPHQSQVLSILQQLKKA</sequence>
<protein>
    <submittedName>
        <fullName evidence="12">Uncharacterized protein</fullName>
    </submittedName>
</protein>
<dbReference type="InterPro" id="IPR034016">
    <property type="entry name" value="M1_APN-typ"/>
</dbReference>
<accession>A0A7H9HNW4</accession>
<comment type="cofactor">
    <cofactor evidence="8">
        <name>Zn(2+)</name>
        <dbReference type="ChEBI" id="CHEBI:29105"/>
    </cofactor>
    <text evidence="8">Binds 1 zinc ion per subunit.</text>
</comment>
<evidence type="ECO:0000256" key="7">
    <source>
        <dbReference type="PIRSR" id="PIRSR634016-1"/>
    </source>
</evidence>
<comment type="similarity">
    <text evidence="1">Belongs to the peptidase M1 family.</text>
</comment>
<feature type="binding site" evidence="8">
    <location>
        <position position="322"/>
    </location>
    <ligand>
        <name>Zn(2+)</name>
        <dbReference type="ChEBI" id="CHEBI:29105"/>
        <note>catalytic</note>
    </ligand>
</feature>
<feature type="binding site" evidence="8">
    <location>
        <position position="345"/>
    </location>
    <ligand>
        <name>Zn(2+)</name>
        <dbReference type="ChEBI" id="CHEBI:29105"/>
        <note>catalytic</note>
    </ligand>
</feature>
<dbReference type="OrthoDB" id="10031169at2759"/>
<keyword evidence="2" id="KW-0645">Protease</keyword>
<proteinExistence type="inferred from homology"/>
<dbReference type="GO" id="GO:0006508">
    <property type="term" value="P:proteolysis"/>
    <property type="evidence" value="ECO:0007669"/>
    <property type="project" value="UniProtKB-KW"/>
</dbReference>
<keyword evidence="3 8" id="KW-0479">Metal-binding</keyword>
<keyword evidence="6" id="KW-0482">Metalloprotease</keyword>
<dbReference type="Pfam" id="PF01433">
    <property type="entry name" value="Peptidase_M1"/>
    <property type="match status" value="1"/>
</dbReference>
<evidence type="ECO:0000256" key="5">
    <source>
        <dbReference type="ARBA" id="ARBA00022833"/>
    </source>
</evidence>
<evidence type="ECO:0000256" key="3">
    <source>
        <dbReference type="ARBA" id="ARBA00022723"/>
    </source>
</evidence>
<dbReference type="Gene3D" id="2.60.40.1730">
    <property type="entry name" value="tricorn interacting facor f3 domain"/>
    <property type="match status" value="1"/>
</dbReference>
<dbReference type="InterPro" id="IPR050344">
    <property type="entry name" value="Peptidase_M1_aminopeptidases"/>
</dbReference>
<dbReference type="SUPFAM" id="SSF63737">
    <property type="entry name" value="Leukotriene A4 hydrolase N-terminal domain"/>
    <property type="match status" value="1"/>
</dbReference>
<gene>
    <name evidence="12" type="ORF">HG537_0B02730</name>
</gene>
<dbReference type="InterPro" id="IPR001930">
    <property type="entry name" value="Peptidase_M1"/>
</dbReference>
<dbReference type="GO" id="GO:0070006">
    <property type="term" value="F:metalloaminopeptidase activity"/>
    <property type="evidence" value="ECO:0007669"/>
    <property type="project" value="TreeGrafter"/>
</dbReference>
<evidence type="ECO:0000313" key="12">
    <source>
        <dbReference type="EMBL" id="QLQ78926.1"/>
    </source>
</evidence>
<name>A0A7H9HNW4_9SACH</name>
<evidence type="ECO:0000313" key="13">
    <source>
        <dbReference type="Proteomes" id="UP000510647"/>
    </source>
</evidence>
<dbReference type="Proteomes" id="UP000510647">
    <property type="component" value="Chromosome 2"/>
</dbReference>
<dbReference type="GO" id="GO:0042277">
    <property type="term" value="F:peptide binding"/>
    <property type="evidence" value="ECO:0007669"/>
    <property type="project" value="TreeGrafter"/>
</dbReference>
<dbReference type="AlphaFoldDB" id="A0A7H9HNW4"/>
<dbReference type="SUPFAM" id="SSF55486">
    <property type="entry name" value="Metalloproteases ('zincins'), catalytic domain"/>
    <property type="match status" value="1"/>
</dbReference>
<dbReference type="InterPro" id="IPR014782">
    <property type="entry name" value="Peptidase_M1_dom"/>
</dbReference>
<feature type="active site" description="Proton acceptor" evidence="7">
    <location>
        <position position="323"/>
    </location>
</feature>
<organism evidence="12 13">
    <name type="scientific">Torulaspora globosa</name>
    <dbReference type="NCBI Taxonomy" id="48254"/>
    <lineage>
        <taxon>Eukaryota</taxon>
        <taxon>Fungi</taxon>
        <taxon>Dikarya</taxon>
        <taxon>Ascomycota</taxon>
        <taxon>Saccharomycotina</taxon>
        <taxon>Saccharomycetes</taxon>
        <taxon>Saccharomycetales</taxon>
        <taxon>Saccharomycetaceae</taxon>
        <taxon>Torulaspora</taxon>
    </lineage>
</organism>
<dbReference type="InterPro" id="IPR045357">
    <property type="entry name" value="Aminopeptidase_N-like_N"/>
</dbReference>
<dbReference type="GO" id="GO:0016020">
    <property type="term" value="C:membrane"/>
    <property type="evidence" value="ECO:0007669"/>
    <property type="project" value="TreeGrafter"/>
</dbReference>
<evidence type="ECO:0000259" key="10">
    <source>
        <dbReference type="Pfam" id="PF01433"/>
    </source>
</evidence>